<proteinExistence type="predicted"/>
<organism evidence="5 6">
    <name type="scientific">Roseateles oligotrophus</name>
    <dbReference type="NCBI Taxonomy" id="1769250"/>
    <lineage>
        <taxon>Bacteria</taxon>
        <taxon>Pseudomonadati</taxon>
        <taxon>Pseudomonadota</taxon>
        <taxon>Betaproteobacteria</taxon>
        <taxon>Burkholderiales</taxon>
        <taxon>Sphaerotilaceae</taxon>
        <taxon>Roseateles</taxon>
    </lineage>
</organism>
<evidence type="ECO:0000259" key="4">
    <source>
        <dbReference type="PROSITE" id="PS51352"/>
    </source>
</evidence>
<dbReference type="SUPFAM" id="SSF52833">
    <property type="entry name" value="Thioredoxin-like"/>
    <property type="match status" value="1"/>
</dbReference>
<dbReference type="InterPro" id="IPR006311">
    <property type="entry name" value="TAT_signal"/>
</dbReference>
<dbReference type="RefSeq" id="WP_263572630.1">
    <property type="nucleotide sequence ID" value="NZ_JAJIRN010000008.1"/>
</dbReference>
<accession>A0ABT2YJ00</accession>
<evidence type="ECO:0000256" key="2">
    <source>
        <dbReference type="ARBA" id="ARBA00022748"/>
    </source>
</evidence>
<evidence type="ECO:0000313" key="5">
    <source>
        <dbReference type="EMBL" id="MCV2370046.1"/>
    </source>
</evidence>
<dbReference type="InterPro" id="IPR013740">
    <property type="entry name" value="Redoxin"/>
</dbReference>
<gene>
    <name evidence="5" type="ORF">LNV07_18340</name>
</gene>
<keyword evidence="6" id="KW-1185">Reference proteome</keyword>
<protein>
    <submittedName>
        <fullName evidence="5">TlpA family protein disulfide reductase</fullName>
    </submittedName>
</protein>
<keyword evidence="3" id="KW-0676">Redox-active center</keyword>
<dbReference type="PROSITE" id="PS00194">
    <property type="entry name" value="THIOREDOXIN_1"/>
    <property type="match status" value="1"/>
</dbReference>
<dbReference type="InterPro" id="IPR036249">
    <property type="entry name" value="Thioredoxin-like_sf"/>
</dbReference>
<sequence length="182" mass="19313">MSESTSNLRRKLFVAAGIGAAVIGAGVSLGRRPAGPASLSSAAASFWNARFDRPEGGELPAASFKGKPLLLNFWATWCPPCVKELPELAQFEREFKGQGWQVLGLAIDSPSAVREFLKKLPLDFPLGLAGLTGTELTRTLGNTQGGLPFSVAFDVSGELIWRKLGATNLAELRQMTGKLVAG</sequence>
<dbReference type="InterPro" id="IPR017937">
    <property type="entry name" value="Thioredoxin_CS"/>
</dbReference>
<dbReference type="PANTHER" id="PTHR42852">
    <property type="entry name" value="THIOL:DISULFIDE INTERCHANGE PROTEIN DSBE"/>
    <property type="match status" value="1"/>
</dbReference>
<evidence type="ECO:0000256" key="1">
    <source>
        <dbReference type="ARBA" id="ARBA00004196"/>
    </source>
</evidence>
<dbReference type="Pfam" id="PF08534">
    <property type="entry name" value="Redoxin"/>
    <property type="match status" value="1"/>
</dbReference>
<dbReference type="InterPro" id="IPR013766">
    <property type="entry name" value="Thioredoxin_domain"/>
</dbReference>
<name>A0ABT2YJ00_9BURK</name>
<dbReference type="PROSITE" id="PS51318">
    <property type="entry name" value="TAT"/>
    <property type="match status" value="1"/>
</dbReference>
<comment type="caution">
    <text evidence="5">The sequence shown here is derived from an EMBL/GenBank/DDBJ whole genome shotgun (WGS) entry which is preliminary data.</text>
</comment>
<dbReference type="PANTHER" id="PTHR42852:SF18">
    <property type="entry name" value="CHROMOSOME UNDETERMINED SCAFFOLD_47, WHOLE GENOME SHOTGUN SEQUENCE"/>
    <property type="match status" value="1"/>
</dbReference>
<feature type="domain" description="Thioredoxin" evidence="4">
    <location>
        <begin position="28"/>
        <end position="181"/>
    </location>
</feature>
<evidence type="ECO:0000256" key="3">
    <source>
        <dbReference type="ARBA" id="ARBA00023284"/>
    </source>
</evidence>
<evidence type="ECO:0000313" key="6">
    <source>
        <dbReference type="Proteomes" id="UP001209701"/>
    </source>
</evidence>
<dbReference type="Gene3D" id="3.40.30.10">
    <property type="entry name" value="Glutaredoxin"/>
    <property type="match status" value="1"/>
</dbReference>
<keyword evidence="2" id="KW-0201">Cytochrome c-type biogenesis</keyword>
<reference evidence="5 6" key="1">
    <citation type="submission" date="2021-11" db="EMBL/GenBank/DDBJ databases">
        <authorList>
            <person name="Liang Q."/>
            <person name="Mou H."/>
            <person name="Liu Z."/>
        </authorList>
    </citation>
    <scope>NUCLEOTIDE SEQUENCE [LARGE SCALE GENOMIC DNA]</scope>
    <source>
        <strain evidence="5 6">CHU3</strain>
    </source>
</reference>
<dbReference type="CDD" id="cd02966">
    <property type="entry name" value="TlpA_like_family"/>
    <property type="match status" value="1"/>
</dbReference>
<dbReference type="Proteomes" id="UP001209701">
    <property type="component" value="Unassembled WGS sequence"/>
</dbReference>
<dbReference type="PROSITE" id="PS51352">
    <property type="entry name" value="THIOREDOXIN_2"/>
    <property type="match status" value="1"/>
</dbReference>
<dbReference type="InterPro" id="IPR050553">
    <property type="entry name" value="Thioredoxin_ResA/DsbE_sf"/>
</dbReference>
<comment type="subcellular location">
    <subcellularLocation>
        <location evidence="1">Cell envelope</location>
    </subcellularLocation>
</comment>
<dbReference type="EMBL" id="JAJIRN010000008">
    <property type="protein sequence ID" value="MCV2370046.1"/>
    <property type="molecule type" value="Genomic_DNA"/>
</dbReference>